<dbReference type="Pfam" id="PF01370">
    <property type="entry name" value="Epimerase"/>
    <property type="match status" value="1"/>
</dbReference>
<dbReference type="FunFam" id="3.40.50.720:FF:000426">
    <property type="entry name" value="Aldehyde reductase 2"/>
    <property type="match status" value="1"/>
</dbReference>
<accession>A0AAJ0HYR2</accession>
<evidence type="ECO:0000259" key="4">
    <source>
        <dbReference type="SMART" id="SM00822"/>
    </source>
</evidence>
<dbReference type="SMART" id="SM00822">
    <property type="entry name" value="PKS_KR"/>
    <property type="match status" value="1"/>
</dbReference>
<keyword evidence="1" id="KW-0560">Oxidoreductase</keyword>
<dbReference type="InterPro" id="IPR057326">
    <property type="entry name" value="KR_dom"/>
</dbReference>
<dbReference type="GO" id="GO:0016616">
    <property type="term" value="F:oxidoreductase activity, acting on the CH-OH group of donors, NAD or NADP as acceptor"/>
    <property type="evidence" value="ECO:0007669"/>
    <property type="project" value="TreeGrafter"/>
</dbReference>
<dbReference type="PANTHER" id="PTHR10366:SF564">
    <property type="entry name" value="STEROL-4-ALPHA-CARBOXYLATE 3-DEHYDROGENASE, DECARBOXYLATING"/>
    <property type="match status" value="1"/>
</dbReference>
<feature type="region of interest" description="Disordered" evidence="3">
    <location>
        <begin position="433"/>
        <end position="481"/>
    </location>
</feature>
<dbReference type="InterPro" id="IPR001509">
    <property type="entry name" value="Epimerase_deHydtase"/>
</dbReference>
<evidence type="ECO:0000256" key="1">
    <source>
        <dbReference type="ARBA" id="ARBA00023002"/>
    </source>
</evidence>
<dbReference type="AlphaFoldDB" id="A0AAJ0HYR2"/>
<dbReference type="EMBL" id="JAULSX010000010">
    <property type="protein sequence ID" value="KAK3485382.1"/>
    <property type="molecule type" value="Genomic_DNA"/>
</dbReference>
<evidence type="ECO:0000313" key="5">
    <source>
        <dbReference type="EMBL" id="KAK3485382.1"/>
    </source>
</evidence>
<dbReference type="PANTHER" id="PTHR10366">
    <property type="entry name" value="NAD DEPENDENT EPIMERASE/DEHYDRATASE"/>
    <property type="match status" value="1"/>
</dbReference>
<dbReference type="SUPFAM" id="SSF51735">
    <property type="entry name" value="NAD(P)-binding Rossmann-fold domains"/>
    <property type="match status" value="1"/>
</dbReference>
<evidence type="ECO:0000256" key="3">
    <source>
        <dbReference type="SAM" id="MobiDB-lite"/>
    </source>
</evidence>
<dbReference type="InterPro" id="IPR036291">
    <property type="entry name" value="NAD(P)-bd_dom_sf"/>
</dbReference>
<dbReference type="InterPro" id="IPR050425">
    <property type="entry name" value="NAD(P)_dehydrat-like"/>
</dbReference>
<feature type="region of interest" description="Disordered" evidence="3">
    <location>
        <begin position="372"/>
        <end position="398"/>
    </location>
</feature>
<protein>
    <submittedName>
        <fullName evidence="5">NAD(P)-binding protein</fullName>
    </submittedName>
</protein>
<name>A0AAJ0HYR2_9PEZI</name>
<feature type="domain" description="Ketoreductase" evidence="4">
    <location>
        <begin position="5"/>
        <end position="251"/>
    </location>
</feature>
<organism evidence="5 6">
    <name type="scientific">Neurospora hispaniola</name>
    <dbReference type="NCBI Taxonomy" id="588809"/>
    <lineage>
        <taxon>Eukaryota</taxon>
        <taxon>Fungi</taxon>
        <taxon>Dikarya</taxon>
        <taxon>Ascomycota</taxon>
        <taxon>Pezizomycotina</taxon>
        <taxon>Sordariomycetes</taxon>
        <taxon>Sordariomycetidae</taxon>
        <taxon>Sordariales</taxon>
        <taxon>Sordariaceae</taxon>
        <taxon>Neurospora</taxon>
    </lineage>
</organism>
<proteinExistence type="inferred from homology"/>
<keyword evidence="6" id="KW-1185">Reference proteome</keyword>
<comment type="caution">
    <text evidence="5">The sequence shown here is derived from an EMBL/GenBank/DDBJ whole genome shotgun (WGS) entry which is preliminary data.</text>
</comment>
<dbReference type="Proteomes" id="UP001285908">
    <property type="component" value="Unassembled WGS sequence"/>
</dbReference>
<dbReference type="GeneID" id="87874041"/>
<evidence type="ECO:0000313" key="6">
    <source>
        <dbReference type="Proteomes" id="UP001285908"/>
    </source>
</evidence>
<feature type="compositionally biased region" description="Polar residues" evidence="3">
    <location>
        <begin position="445"/>
        <end position="461"/>
    </location>
</feature>
<evidence type="ECO:0000256" key="2">
    <source>
        <dbReference type="ARBA" id="ARBA00023445"/>
    </source>
</evidence>
<gene>
    <name evidence="5" type="ORF">B0T23DRAFT_367429</name>
</gene>
<dbReference type="RefSeq" id="XP_062688286.1">
    <property type="nucleotide sequence ID" value="XM_062836419.1"/>
</dbReference>
<feature type="compositionally biased region" description="Acidic residues" evidence="3">
    <location>
        <begin position="462"/>
        <end position="477"/>
    </location>
</feature>
<sequence>MALGDTVLLTGATGHLGWAIFRFLLGEGYHVRCAVRKAEDEHTIRARPAVRRLNPGSRLSFTVVPDITTPGAFVAAAEDAAYIIHTASPLPSKSARWITPDDARETFIKPAAAGTLNILDAAEQSGTVRRVVFTSSIAAIVPISQMEGKEQRTRPVLPEDRIPVDQGPYQSEFAAYAASKCRALQVAEEYMKNERPPFDAVYIHPGFVLGANTAATTEKQAMRGTNSMLAALLLGHSQGVYAGLSVHVKDVARVHVEALSPKILGDQSFILGEQVRWTDAIDIAEEEFPELFASRLLTTSGYYQTVSIPIDTSLTTDTFGMGFISFADQVKSVVEHWAKVRQPRGVPSPTASGPQTESLAWESGKIATVKSPMVYRPSPSGGHEPSIPDGHLSLPNGIAGLEEHNYGAAEVLPPATEEETWESIMQRHMIPSEAFSSSGESGGSNWSTASNDTEGITSGSSGDEEGPTNSDDSDAGDDSNRILESVLLCIRAARR</sequence>
<comment type="similarity">
    <text evidence="2">Belongs to the NAD(P)-dependent epimerase/dehydratase family. Dihydroflavonol-4-reductase subfamily.</text>
</comment>
<dbReference type="Gene3D" id="3.40.50.720">
    <property type="entry name" value="NAD(P)-binding Rossmann-like Domain"/>
    <property type="match status" value="1"/>
</dbReference>
<reference evidence="5 6" key="1">
    <citation type="journal article" date="2023" name="Mol. Phylogenet. Evol.">
        <title>Genome-scale phylogeny and comparative genomics of the fungal order Sordariales.</title>
        <authorList>
            <person name="Hensen N."/>
            <person name="Bonometti L."/>
            <person name="Westerberg I."/>
            <person name="Brannstrom I.O."/>
            <person name="Guillou S."/>
            <person name="Cros-Aarteil S."/>
            <person name="Calhoun S."/>
            <person name="Haridas S."/>
            <person name="Kuo A."/>
            <person name="Mondo S."/>
            <person name="Pangilinan J."/>
            <person name="Riley R."/>
            <person name="LaButti K."/>
            <person name="Andreopoulos B."/>
            <person name="Lipzen A."/>
            <person name="Chen C."/>
            <person name="Yan M."/>
            <person name="Daum C."/>
            <person name="Ng V."/>
            <person name="Clum A."/>
            <person name="Steindorff A."/>
            <person name="Ohm R.A."/>
            <person name="Martin F."/>
            <person name="Silar P."/>
            <person name="Natvig D.O."/>
            <person name="Lalanne C."/>
            <person name="Gautier V."/>
            <person name="Ament-Velasquez S.L."/>
            <person name="Kruys A."/>
            <person name="Hutchinson M.I."/>
            <person name="Powell A.J."/>
            <person name="Barry K."/>
            <person name="Miller A.N."/>
            <person name="Grigoriev I.V."/>
            <person name="Debuchy R."/>
            <person name="Gladieux P."/>
            <person name="Hiltunen Thoren M."/>
            <person name="Johannesson H."/>
        </authorList>
    </citation>
    <scope>NUCLEOTIDE SEQUENCE [LARGE SCALE GENOMIC DNA]</scope>
    <source>
        <strain evidence="5 6">FGSC 10403</strain>
    </source>
</reference>